<dbReference type="Proteomes" id="UP001165092">
    <property type="component" value="Unassembled WGS sequence"/>
</dbReference>
<keyword evidence="1" id="KW-1133">Transmembrane helix</keyword>
<feature type="transmembrane region" description="Helical" evidence="1">
    <location>
        <begin position="36"/>
        <end position="58"/>
    </location>
</feature>
<evidence type="ECO:0000256" key="1">
    <source>
        <dbReference type="SAM" id="Phobius"/>
    </source>
</evidence>
<evidence type="ECO:0000313" key="2">
    <source>
        <dbReference type="EMBL" id="GLU47339.1"/>
    </source>
</evidence>
<reference evidence="2" key="1">
    <citation type="submission" date="2023-02" db="EMBL/GenBank/DDBJ databases">
        <title>Nocardiopsis ansamitocini NBRC 112285.</title>
        <authorList>
            <person name="Ichikawa N."/>
            <person name="Sato H."/>
            <person name="Tonouchi N."/>
        </authorList>
    </citation>
    <scope>NUCLEOTIDE SEQUENCE</scope>
    <source>
        <strain evidence="2">NBRC 112285</strain>
    </source>
</reference>
<evidence type="ECO:0000313" key="3">
    <source>
        <dbReference type="Proteomes" id="UP001165092"/>
    </source>
</evidence>
<keyword evidence="3" id="KW-1185">Reference proteome</keyword>
<organism evidence="2 3">
    <name type="scientific">Nocardiopsis ansamitocini</name>
    <dbReference type="NCBI Taxonomy" id="1670832"/>
    <lineage>
        <taxon>Bacteria</taxon>
        <taxon>Bacillati</taxon>
        <taxon>Actinomycetota</taxon>
        <taxon>Actinomycetes</taxon>
        <taxon>Streptosporangiales</taxon>
        <taxon>Nocardiopsidaceae</taxon>
        <taxon>Nocardiopsis</taxon>
    </lineage>
</organism>
<proteinExistence type="predicted"/>
<keyword evidence="1" id="KW-0812">Transmembrane</keyword>
<protein>
    <recommendedName>
        <fullName evidence="4">NERD domain-containing protein</fullName>
    </recommendedName>
</protein>
<dbReference type="AlphaFoldDB" id="A0A9W6P4S1"/>
<accession>A0A9W6P4S1</accession>
<dbReference type="RefSeq" id="WP_285758394.1">
    <property type="nucleotide sequence ID" value="NZ_BSQG01000002.1"/>
</dbReference>
<evidence type="ECO:0008006" key="4">
    <source>
        <dbReference type="Google" id="ProtNLM"/>
    </source>
</evidence>
<comment type="caution">
    <text evidence="2">The sequence shown here is derived from an EMBL/GenBank/DDBJ whole genome shotgun (WGS) entry which is preliminary data.</text>
</comment>
<keyword evidence="1" id="KW-0472">Membrane</keyword>
<gene>
    <name evidence="2" type="ORF">Nans01_16900</name>
</gene>
<name>A0A9W6P4S1_9ACTN</name>
<feature type="transmembrane region" description="Helical" evidence="1">
    <location>
        <begin position="12"/>
        <end position="30"/>
    </location>
</feature>
<dbReference type="EMBL" id="BSQG01000002">
    <property type="protein sequence ID" value="GLU47339.1"/>
    <property type="molecule type" value="Genomic_DNA"/>
</dbReference>
<sequence length="203" mass="21519">MSDSGSARAARFAVRVLVVAAAGVMAAGFLNWRAGILVSVLATVSYLLLGTAGARLPAPYGRGRLLRSLHRHGYQVVPDGHSRHLVVGPGGVYLLETRVWQHAVSWAGDDWMIGDLPASRAVERLTSQAARLERTLRLCENWPEVGIVPVIAVVGRLPEPVMRAGRSIIARPGSVVGHILAQPAILTGEDVNGIAEQMTAGAT</sequence>